<dbReference type="Proteomes" id="UP001070352">
    <property type="component" value="Unassembled WGS sequence"/>
</dbReference>
<gene>
    <name evidence="2" type="ORF">MOC45_03185</name>
</gene>
<proteinExistence type="predicted"/>
<name>A0A9Q4DLE8_BACSC</name>
<accession>A0A9Q4DLE8</accession>
<dbReference type="EMBL" id="JALANJ010000003">
    <property type="protein sequence ID" value="MCY8119617.1"/>
    <property type="molecule type" value="Genomic_DNA"/>
</dbReference>
<evidence type="ECO:0000256" key="1">
    <source>
        <dbReference type="SAM" id="MobiDB-lite"/>
    </source>
</evidence>
<feature type="region of interest" description="Disordered" evidence="1">
    <location>
        <begin position="201"/>
        <end position="228"/>
    </location>
</feature>
<protein>
    <submittedName>
        <fullName evidence="2">Uncharacterized protein</fullName>
    </submittedName>
</protein>
<comment type="caution">
    <text evidence="2">The sequence shown here is derived from an EMBL/GenBank/DDBJ whole genome shotgun (WGS) entry which is preliminary data.</text>
</comment>
<dbReference type="AlphaFoldDB" id="A0A9Q4DLE8"/>
<evidence type="ECO:0000313" key="2">
    <source>
        <dbReference type="EMBL" id="MCY8119617.1"/>
    </source>
</evidence>
<sequence>MTQSNYMNVNDVYPILDLINRKLNQGKGVSHQFESPLLKGEVDGSISDSAALNPYQWQVESFQVERDTSNIIDPRVIKKVFIVYRNGAIDTISLVRGLDPPVPETVPDHEYINNLMIVQVDIATQFLERTQGITANIVREGGYGDFKKVDLTYYEDNQWIDLDVEQDDTETFDDPNEFYDGGGSDQGYDTEVDEAEDYADTEYLPEDDIEPPEDGWADGFDPSEPEDIPLDVEVEVTEDFAGSEYEEDLYEEFDEEESEV</sequence>
<evidence type="ECO:0000313" key="3">
    <source>
        <dbReference type="Proteomes" id="UP001070352"/>
    </source>
</evidence>
<reference evidence="2" key="1">
    <citation type="submission" date="2022-02" db="EMBL/GenBank/DDBJ databases">
        <title>Crop Bioprotection Bacillus Genome Sequencing.</title>
        <authorList>
            <person name="Dunlap C."/>
        </authorList>
    </citation>
    <scope>NUCLEOTIDE SEQUENCE</scope>
    <source>
        <strain evidence="2">M18B4</strain>
    </source>
</reference>
<organism evidence="2 3">
    <name type="scientific">Bacillus spizizenii</name>
    <name type="common">Bacillus subtilis subsp. spizizenii</name>
    <dbReference type="NCBI Taxonomy" id="96241"/>
    <lineage>
        <taxon>Bacteria</taxon>
        <taxon>Bacillati</taxon>
        <taxon>Bacillota</taxon>
        <taxon>Bacilli</taxon>
        <taxon>Bacillales</taxon>
        <taxon>Bacillaceae</taxon>
        <taxon>Bacillus</taxon>
    </lineage>
</organism>